<gene>
    <name evidence="1" type="ORF">POM88_030557</name>
</gene>
<accession>A0AAD8HVR4</accession>
<evidence type="ECO:0000313" key="1">
    <source>
        <dbReference type="EMBL" id="KAK1374364.1"/>
    </source>
</evidence>
<dbReference type="Gene3D" id="1.10.510.10">
    <property type="entry name" value="Transferase(Phosphotransferase) domain 1"/>
    <property type="match status" value="1"/>
</dbReference>
<reference evidence="1" key="2">
    <citation type="submission" date="2023-05" db="EMBL/GenBank/DDBJ databases">
        <authorList>
            <person name="Schelkunov M.I."/>
        </authorList>
    </citation>
    <scope>NUCLEOTIDE SEQUENCE</scope>
    <source>
        <strain evidence="1">Hsosn_3</strain>
        <tissue evidence="1">Leaf</tissue>
    </source>
</reference>
<dbReference type="EMBL" id="JAUIZM010000007">
    <property type="protein sequence ID" value="KAK1374364.1"/>
    <property type="molecule type" value="Genomic_DNA"/>
</dbReference>
<sequence length="211" mass="24099">MASTEIELFGGESIYHVLNELYVTHRCCRHDNILDCKSTVQNRKILVSFESSKSLDSFSLFQQGCKEEFVSYVMMGTLAALDCIHASGNRVHRKINENTVFLDKNCRVKLEFPTRISNPDLEYNAKTLISPFAKEIDIKMVGDLACSLYHGKSQKKKLSEGGRSTLPVLLQDFVNCCVGRSPTISKLMDHALFKQFNEFDRYQQELKELLE</sequence>
<comment type="caution">
    <text evidence="1">The sequence shown here is derived from an EMBL/GenBank/DDBJ whole genome shotgun (WGS) entry which is preliminary data.</text>
</comment>
<keyword evidence="2" id="KW-1185">Reference proteome</keyword>
<dbReference type="SUPFAM" id="SSF56112">
    <property type="entry name" value="Protein kinase-like (PK-like)"/>
    <property type="match status" value="1"/>
</dbReference>
<proteinExistence type="predicted"/>
<evidence type="ECO:0000313" key="2">
    <source>
        <dbReference type="Proteomes" id="UP001237642"/>
    </source>
</evidence>
<evidence type="ECO:0008006" key="3">
    <source>
        <dbReference type="Google" id="ProtNLM"/>
    </source>
</evidence>
<dbReference type="InterPro" id="IPR011009">
    <property type="entry name" value="Kinase-like_dom_sf"/>
</dbReference>
<reference evidence="1" key="1">
    <citation type="submission" date="2023-02" db="EMBL/GenBank/DDBJ databases">
        <title>Genome of toxic invasive species Heracleum sosnowskyi carries increased number of genes despite the absence of recent whole-genome duplications.</title>
        <authorList>
            <person name="Schelkunov M."/>
            <person name="Shtratnikova V."/>
            <person name="Makarenko M."/>
            <person name="Klepikova A."/>
            <person name="Omelchenko D."/>
            <person name="Novikova G."/>
            <person name="Obukhova E."/>
            <person name="Bogdanov V."/>
            <person name="Penin A."/>
            <person name="Logacheva M."/>
        </authorList>
    </citation>
    <scope>NUCLEOTIDE SEQUENCE</scope>
    <source>
        <strain evidence="1">Hsosn_3</strain>
        <tissue evidence="1">Leaf</tissue>
    </source>
</reference>
<organism evidence="1 2">
    <name type="scientific">Heracleum sosnowskyi</name>
    <dbReference type="NCBI Taxonomy" id="360622"/>
    <lineage>
        <taxon>Eukaryota</taxon>
        <taxon>Viridiplantae</taxon>
        <taxon>Streptophyta</taxon>
        <taxon>Embryophyta</taxon>
        <taxon>Tracheophyta</taxon>
        <taxon>Spermatophyta</taxon>
        <taxon>Magnoliopsida</taxon>
        <taxon>eudicotyledons</taxon>
        <taxon>Gunneridae</taxon>
        <taxon>Pentapetalae</taxon>
        <taxon>asterids</taxon>
        <taxon>campanulids</taxon>
        <taxon>Apiales</taxon>
        <taxon>Apiaceae</taxon>
        <taxon>Apioideae</taxon>
        <taxon>apioid superclade</taxon>
        <taxon>Tordylieae</taxon>
        <taxon>Tordyliinae</taxon>
        <taxon>Heracleum</taxon>
    </lineage>
</organism>
<name>A0AAD8HVR4_9APIA</name>
<dbReference type="Proteomes" id="UP001237642">
    <property type="component" value="Unassembled WGS sequence"/>
</dbReference>
<dbReference type="AlphaFoldDB" id="A0AAD8HVR4"/>
<protein>
    <recommendedName>
        <fullName evidence="3">Protein kinase domain-containing protein</fullName>
    </recommendedName>
</protein>